<feature type="region of interest" description="Disordered" evidence="1">
    <location>
        <begin position="1"/>
        <end position="22"/>
    </location>
</feature>
<dbReference type="EMBL" id="JAWWNJ010000010">
    <property type="protein sequence ID" value="KAK7046211.1"/>
    <property type="molecule type" value="Genomic_DNA"/>
</dbReference>
<evidence type="ECO:0008006" key="4">
    <source>
        <dbReference type="Google" id="ProtNLM"/>
    </source>
</evidence>
<feature type="compositionally biased region" description="Basic and acidic residues" evidence="1">
    <location>
        <begin position="1"/>
        <end position="21"/>
    </location>
</feature>
<gene>
    <name evidence="2" type="ORF">R3P38DRAFT_3175489</name>
</gene>
<accession>A0AAW0D3K8</accession>
<comment type="caution">
    <text evidence="2">The sequence shown here is derived from an EMBL/GenBank/DDBJ whole genome shotgun (WGS) entry which is preliminary data.</text>
</comment>
<evidence type="ECO:0000313" key="3">
    <source>
        <dbReference type="Proteomes" id="UP001362999"/>
    </source>
</evidence>
<evidence type="ECO:0000256" key="1">
    <source>
        <dbReference type="SAM" id="MobiDB-lite"/>
    </source>
</evidence>
<proteinExistence type="predicted"/>
<evidence type="ECO:0000313" key="2">
    <source>
        <dbReference type="EMBL" id="KAK7046211.1"/>
    </source>
</evidence>
<keyword evidence="3" id="KW-1185">Reference proteome</keyword>
<sequence>MSTRTEHQQQKPRRNPQEMKKNDHRRITCYACLEARVTCENENRGVCDRCKELRLPGGAPIRVLPVAATCPADAAQLFKHHYTPFHGGFHFCSHELSFCRAAVQFFIHCAPSLDSSIHCSFIRFADDYIRSGSACSIDQACVPITSLCSSKSTFVVIEH</sequence>
<reference evidence="2 3" key="1">
    <citation type="journal article" date="2024" name="J Genomics">
        <title>Draft genome sequencing and assembly of Favolaschia claudopus CIRM-BRFM 2984 isolated from oak limbs.</title>
        <authorList>
            <person name="Navarro D."/>
            <person name="Drula E."/>
            <person name="Chaduli D."/>
            <person name="Cazenave R."/>
            <person name="Ahrendt S."/>
            <person name="Wang J."/>
            <person name="Lipzen A."/>
            <person name="Daum C."/>
            <person name="Barry K."/>
            <person name="Grigoriev I.V."/>
            <person name="Favel A."/>
            <person name="Rosso M.N."/>
            <person name="Martin F."/>
        </authorList>
    </citation>
    <scope>NUCLEOTIDE SEQUENCE [LARGE SCALE GENOMIC DNA]</scope>
    <source>
        <strain evidence="2 3">CIRM-BRFM 2984</strain>
    </source>
</reference>
<dbReference type="AlphaFoldDB" id="A0AAW0D3K8"/>
<dbReference type="Proteomes" id="UP001362999">
    <property type="component" value="Unassembled WGS sequence"/>
</dbReference>
<organism evidence="2 3">
    <name type="scientific">Favolaschia claudopus</name>
    <dbReference type="NCBI Taxonomy" id="2862362"/>
    <lineage>
        <taxon>Eukaryota</taxon>
        <taxon>Fungi</taxon>
        <taxon>Dikarya</taxon>
        <taxon>Basidiomycota</taxon>
        <taxon>Agaricomycotina</taxon>
        <taxon>Agaricomycetes</taxon>
        <taxon>Agaricomycetidae</taxon>
        <taxon>Agaricales</taxon>
        <taxon>Marasmiineae</taxon>
        <taxon>Mycenaceae</taxon>
        <taxon>Favolaschia</taxon>
    </lineage>
</organism>
<protein>
    <recommendedName>
        <fullName evidence="4">Zn(2)-C6 fungal-type domain-containing protein</fullName>
    </recommendedName>
</protein>
<name>A0AAW0D3K8_9AGAR</name>